<proteinExistence type="predicted"/>
<dbReference type="OMA" id="YYIVACF"/>
<dbReference type="EMBL" id="JABANO010021585">
    <property type="protein sequence ID" value="KAF4726562.1"/>
    <property type="molecule type" value="Genomic_DNA"/>
</dbReference>
<protein>
    <submittedName>
        <fullName evidence="2">Uncharacterized protein</fullName>
    </submittedName>
</protein>
<organism evidence="2 3">
    <name type="scientific">Perkinsus olseni</name>
    <name type="common">Perkinsus atlanticus</name>
    <dbReference type="NCBI Taxonomy" id="32597"/>
    <lineage>
        <taxon>Eukaryota</taxon>
        <taxon>Sar</taxon>
        <taxon>Alveolata</taxon>
        <taxon>Perkinsozoa</taxon>
        <taxon>Perkinsea</taxon>
        <taxon>Perkinsida</taxon>
        <taxon>Perkinsidae</taxon>
        <taxon>Perkinsus</taxon>
    </lineage>
</organism>
<evidence type="ECO:0000256" key="1">
    <source>
        <dbReference type="SAM" id="MobiDB-lite"/>
    </source>
</evidence>
<feature type="non-terminal residue" evidence="2">
    <location>
        <position position="1"/>
    </location>
</feature>
<accession>A0A7J6S235</accession>
<comment type="caution">
    <text evidence="2">The sequence shown here is derived from an EMBL/GenBank/DDBJ whole genome shotgun (WGS) entry which is preliminary data.</text>
</comment>
<evidence type="ECO:0000313" key="3">
    <source>
        <dbReference type="Proteomes" id="UP000553632"/>
    </source>
</evidence>
<sequence>MRSTCVSDVRPPQVSHQILGDHQPSPITQQDLLLKVLARACVNSITSESSQYILLCQQNLENVWRSIAWKRMKDIPDGSAKSLSILREPVDHTISTDPEADSLQLGLYQKEERKLGNYSTDWLDMKSQNIARERLGELAATVSRAPRSYGSAFLQLSGEQVEEQEQEQEEEQEQEQEQEVQQELEIETESEYATDQKYNRDKDPITPWDLRQVCLDACATAKTFYPANQLTVSNGLLGQTAAEPLEFPMAMMVSNNFYRNTWKLRAVRRLKNVIVTFEFGPPQGIPVEPVGREVISKTVKNALELLDFDVAASLSREDLETLVSSLPREMVDSAGITVDGIMQGQESITINQLTDRVESGELGSPAVNLIDLDASPKRLPSGVSLGEYLAEPRLSGMVSLVEAEHIRVAMHRLRDDRAAAAVGVPSFSLRCPGLSARPLDASPSYKDTSRTFATTTVDQLWQFVDCERTGFTSQQLALMQTALVGVPYEARLKWWLRMRACRLRAQSQGSWQGSSIARVLISPEEARRAALKNALSLVRGGIAARGIRPSDLFMAWSEHHRDGITPQLAVTGLKGLHIPGLTDLHVQRVVQFLMNSDGVVTAKAWTAQFPDSLVASGSESSKSLTLEAVKSPKVDPRQLEISDVDDRITRYKFRLVPHRHFTKIWSSSGISCAPLSVWRYSHLEDGGGWTAKRSPEIRVRVNLGDLAMDSFKQPSHGLSLEVVDSVKVDNSAAPSAMTDWLNRYLPHPIAYRLIWSERRGEVPLNVWRPMP</sequence>
<feature type="region of interest" description="Disordered" evidence="1">
    <location>
        <begin position="157"/>
        <end position="184"/>
    </location>
</feature>
<feature type="compositionally biased region" description="Acidic residues" evidence="1">
    <location>
        <begin position="160"/>
        <end position="184"/>
    </location>
</feature>
<dbReference type="Proteomes" id="UP000553632">
    <property type="component" value="Unassembled WGS sequence"/>
</dbReference>
<gene>
    <name evidence="2" type="ORF">FOZ63_029901</name>
</gene>
<reference evidence="2 3" key="1">
    <citation type="submission" date="2020-04" db="EMBL/GenBank/DDBJ databases">
        <title>Perkinsus olseni comparative genomics.</title>
        <authorList>
            <person name="Bogema D.R."/>
        </authorList>
    </citation>
    <scope>NUCLEOTIDE SEQUENCE [LARGE SCALE GENOMIC DNA]</scope>
    <source>
        <strain evidence="2 3">ATCC PRA-207</strain>
    </source>
</reference>
<name>A0A7J6S235_PEROL</name>
<dbReference type="AlphaFoldDB" id="A0A7J6S235"/>
<evidence type="ECO:0000313" key="2">
    <source>
        <dbReference type="EMBL" id="KAF4726562.1"/>
    </source>
</evidence>
<keyword evidence="3" id="KW-1185">Reference proteome</keyword>